<gene>
    <name evidence="2" type="ORF">EGYM00392_LOCUS14750</name>
</gene>
<sequence length="967" mass="109330">MYVQPVTPATASSFTPSERFLLDHVTTNPAGMDFKMSLSPEPNGPRSSANRKGSAQLRNPHPPRGTAAAGAAPRTKAVPNLPHITQTPPRKPYGSPEKSSPGSSPSHLPPVPPVKEQYHVSLTKQLGDFAGTSPWSKGPAPPPDLPVQPHVPRRTSPLPPESSPLFQRQQVERERREQDRLLREQRERVRERERQQRMQEKTLQKQMQGTTRDREREKQVALQALVLKQDLDAIWSPDRHAKERAKSERLLASIRDAFQQDVYFIECQEDEMRQRSDINLFQRQGFYQLQVKLRMLHLECAELRERHWQTYREAADRCPLEEQGMRGVWRAVESTLRQDLEHDRATFTEAIATRVEMQFLDNAAVPIQQEWRKFLARQESKERSKRQALGQFSHTLHQQLEETTVRADYEAEVPPPKPKPKRAGPPRQVPPELAPYTFNIELEERHGRLTLLDEEDCEVDVLFGRARKARQFLGKSLKEIMGQIEPVVVKTSRPSTPVEAYKAQVRQLAADGDDDDEEAEMAAWHQSQASRNTLGQSRSYKSALLKSTYSSQPPAWKPPAASALGSSQVGMNSTYRSIQPQHLASSYPAMSMSMTMSTAASGTWNPYFPRPKEDSRWRVKMMHKWQDLALKIKHGDEEVAGIPPKILKLQHWIRQLILRRKQARLRMVIEKERGQLLMALKQKERRAWRPFDVLLLEKAAQRIQEQWRKYWSVLGPMRAFEQAQREAEERRAREEAEAAAAERRRLEAIEEEERRKPPPDPFRDPTGAPTVLGLLGFAIAPAGSAFPLYGGTVQTEAPSKQPPQQVKTVGQRREKSKEIAKDSIQKMEARAHAAQTVTYADMLTTSGAATAEQMEELLEALSPKTSPVKAVSQEELVAETPPPEPAVPTFVEPVPRGQSQLRMHHVQPFLPKHPPLSPKRKSATKGAPSDPECTPADQEAAPAAAEPGEVPVSDSLAATGTVRFVEP</sequence>
<organism evidence="2">
    <name type="scientific">Eutreptiella gymnastica</name>
    <dbReference type="NCBI Taxonomy" id="73025"/>
    <lineage>
        <taxon>Eukaryota</taxon>
        <taxon>Discoba</taxon>
        <taxon>Euglenozoa</taxon>
        <taxon>Euglenida</taxon>
        <taxon>Spirocuta</taxon>
        <taxon>Euglenophyceae</taxon>
        <taxon>Eutreptiales</taxon>
        <taxon>Eutreptiaceae</taxon>
        <taxon>Eutreptiella</taxon>
    </lineage>
</organism>
<feature type="compositionally biased region" description="Low complexity" evidence="1">
    <location>
        <begin position="935"/>
        <end position="949"/>
    </location>
</feature>
<dbReference type="PROSITE" id="PS50096">
    <property type="entry name" value="IQ"/>
    <property type="match status" value="1"/>
</dbReference>
<feature type="compositionally biased region" description="Acidic residues" evidence="1">
    <location>
        <begin position="511"/>
        <end position="520"/>
    </location>
</feature>
<feature type="region of interest" description="Disordered" evidence="1">
    <location>
        <begin position="403"/>
        <end position="433"/>
    </location>
</feature>
<feature type="region of interest" description="Disordered" evidence="1">
    <location>
        <begin position="128"/>
        <end position="215"/>
    </location>
</feature>
<evidence type="ECO:0000313" key="2">
    <source>
        <dbReference type="EMBL" id="CAD9003666.1"/>
    </source>
</evidence>
<feature type="compositionally biased region" description="Polar residues" evidence="1">
    <location>
        <begin position="793"/>
        <end position="808"/>
    </location>
</feature>
<dbReference type="PANTHER" id="PTHR24216">
    <property type="entry name" value="PAXILLIN-RELATED"/>
    <property type="match status" value="1"/>
</dbReference>
<feature type="compositionally biased region" description="Polar residues" evidence="1">
    <location>
        <begin position="45"/>
        <end position="57"/>
    </location>
</feature>
<evidence type="ECO:0000256" key="1">
    <source>
        <dbReference type="SAM" id="MobiDB-lite"/>
    </source>
</evidence>
<dbReference type="AlphaFoldDB" id="A0A7S1I7M9"/>
<feature type="compositionally biased region" description="Low complexity" evidence="1">
    <location>
        <begin position="92"/>
        <end position="106"/>
    </location>
</feature>
<name>A0A7S1I7M9_9EUGL</name>
<feature type="region of interest" description="Disordered" evidence="1">
    <location>
        <begin position="510"/>
        <end position="535"/>
    </location>
</feature>
<feature type="compositionally biased region" description="Polar residues" evidence="1">
    <location>
        <begin position="525"/>
        <end position="535"/>
    </location>
</feature>
<feature type="region of interest" description="Disordered" evidence="1">
    <location>
        <begin position="793"/>
        <end position="815"/>
    </location>
</feature>
<dbReference type="EMBL" id="HBGA01040632">
    <property type="protein sequence ID" value="CAD9003666.1"/>
    <property type="molecule type" value="Transcribed_RNA"/>
</dbReference>
<dbReference type="PANTHER" id="PTHR24216:SF65">
    <property type="entry name" value="PAXILLIN-LIKE PROTEIN 1"/>
    <property type="match status" value="1"/>
</dbReference>
<feature type="compositionally biased region" description="Basic and acidic residues" evidence="1">
    <location>
        <begin position="170"/>
        <end position="203"/>
    </location>
</feature>
<reference evidence="2" key="1">
    <citation type="submission" date="2021-01" db="EMBL/GenBank/DDBJ databases">
        <authorList>
            <person name="Corre E."/>
            <person name="Pelletier E."/>
            <person name="Niang G."/>
            <person name="Scheremetjew M."/>
            <person name="Finn R."/>
            <person name="Kale V."/>
            <person name="Holt S."/>
            <person name="Cochrane G."/>
            <person name="Meng A."/>
            <person name="Brown T."/>
            <person name="Cohen L."/>
        </authorList>
    </citation>
    <scope>NUCLEOTIDE SEQUENCE</scope>
    <source>
        <strain evidence="2">NIES-381</strain>
    </source>
</reference>
<protein>
    <submittedName>
        <fullName evidence="2">Uncharacterized protein</fullName>
    </submittedName>
</protein>
<accession>A0A7S1I7M9</accession>
<feature type="region of interest" description="Disordered" evidence="1">
    <location>
        <begin position="904"/>
        <end position="967"/>
    </location>
</feature>
<feature type="region of interest" description="Disordered" evidence="1">
    <location>
        <begin position="29"/>
        <end position="114"/>
    </location>
</feature>
<feature type="region of interest" description="Disordered" evidence="1">
    <location>
        <begin position="730"/>
        <end position="768"/>
    </location>
</feature>
<proteinExistence type="predicted"/>
<feature type="compositionally biased region" description="Low complexity" evidence="1">
    <location>
        <begin position="64"/>
        <end position="75"/>
    </location>
</feature>
<feature type="compositionally biased region" description="Basic and acidic residues" evidence="1">
    <location>
        <begin position="730"/>
        <end position="763"/>
    </location>
</feature>